<dbReference type="Proteomes" id="UP000239895">
    <property type="component" value="Unassembled WGS sequence"/>
</dbReference>
<keyword evidence="7" id="KW-1185">Reference proteome</keyword>
<dbReference type="Gene3D" id="1.10.260.40">
    <property type="entry name" value="lambda repressor-like DNA-binding domains"/>
    <property type="match status" value="1"/>
</dbReference>
<dbReference type="InterPro" id="IPR000843">
    <property type="entry name" value="HTH_LacI"/>
</dbReference>
<evidence type="ECO:0000313" key="7">
    <source>
        <dbReference type="Proteomes" id="UP000239895"/>
    </source>
</evidence>
<dbReference type="Gene3D" id="3.40.50.2300">
    <property type="match status" value="2"/>
</dbReference>
<dbReference type="SMART" id="SM00354">
    <property type="entry name" value="HTH_LACI"/>
    <property type="match status" value="1"/>
</dbReference>
<dbReference type="SUPFAM" id="SSF47413">
    <property type="entry name" value="lambda repressor-like DNA-binding domains"/>
    <property type="match status" value="1"/>
</dbReference>
<dbReference type="PANTHER" id="PTHR30146:SF109">
    <property type="entry name" value="HTH-TYPE TRANSCRIPTIONAL REGULATOR GALS"/>
    <property type="match status" value="1"/>
</dbReference>
<comment type="caution">
    <text evidence="6">The sequence shown here is derived from an EMBL/GenBank/DDBJ whole genome shotgun (WGS) entry which is preliminary data.</text>
</comment>
<dbReference type="InterPro" id="IPR010982">
    <property type="entry name" value="Lambda_DNA-bd_dom_sf"/>
</dbReference>
<name>A0ABX5EHD9_9MICO</name>
<sequence>MLRDVAERAGVSLSTVSRVLTGRTPVSKSLRARVESAVAELGYRPNAAAQTLVSGRRRTVAVLARNTLRYGYAATLQGIEEAARASGFVVTIGVVESEDPEAMKSAVDLVLSQPLAGAIVVEFDALGVATLDALPESLPVVAAAGARRKVGSRPHAFLDDETGGREATEYLLGLGHRTVHHVAIPATRARSGRSWGWRAAMKAAGIEPPKVIQASYDPDSGYDAGQRLARDLSVTAVLCGNDELAIGVMRALAEAGRRVPEDVSVVGFDDQPFARMWTPPLTTVSQDFVGLGQRTFRLLAEWTATGRKPRSTSASPRLVVRSSTAAPPA</sequence>
<evidence type="ECO:0000313" key="6">
    <source>
        <dbReference type="EMBL" id="PRZ08842.1"/>
    </source>
</evidence>
<keyword evidence="2" id="KW-0238">DNA-binding</keyword>
<dbReference type="Pfam" id="PF13377">
    <property type="entry name" value="Peripla_BP_3"/>
    <property type="match status" value="1"/>
</dbReference>
<keyword evidence="3" id="KW-0804">Transcription</keyword>
<feature type="compositionally biased region" description="Polar residues" evidence="4">
    <location>
        <begin position="311"/>
        <end position="329"/>
    </location>
</feature>
<organism evidence="6 7">
    <name type="scientific">Isoptericola halotolerans</name>
    <dbReference type="NCBI Taxonomy" id="300560"/>
    <lineage>
        <taxon>Bacteria</taxon>
        <taxon>Bacillati</taxon>
        <taxon>Actinomycetota</taxon>
        <taxon>Actinomycetes</taxon>
        <taxon>Micrococcales</taxon>
        <taxon>Promicromonosporaceae</taxon>
        <taxon>Isoptericola</taxon>
    </lineage>
</organism>
<feature type="region of interest" description="Disordered" evidence="4">
    <location>
        <begin position="307"/>
        <end position="329"/>
    </location>
</feature>
<dbReference type="PROSITE" id="PS00356">
    <property type="entry name" value="HTH_LACI_1"/>
    <property type="match status" value="1"/>
</dbReference>
<proteinExistence type="predicted"/>
<feature type="domain" description="HTH lacI-type" evidence="5">
    <location>
        <begin position="1"/>
        <end position="54"/>
    </location>
</feature>
<dbReference type="SUPFAM" id="SSF53822">
    <property type="entry name" value="Periplasmic binding protein-like I"/>
    <property type="match status" value="1"/>
</dbReference>
<evidence type="ECO:0000256" key="1">
    <source>
        <dbReference type="ARBA" id="ARBA00023015"/>
    </source>
</evidence>
<dbReference type="InterPro" id="IPR028082">
    <property type="entry name" value="Peripla_BP_I"/>
</dbReference>
<dbReference type="InterPro" id="IPR046335">
    <property type="entry name" value="LacI/GalR-like_sensor"/>
</dbReference>
<evidence type="ECO:0000259" key="5">
    <source>
        <dbReference type="PROSITE" id="PS50932"/>
    </source>
</evidence>
<protein>
    <submittedName>
        <fullName evidence="6">LacI family transcriptional regulator</fullName>
    </submittedName>
</protein>
<reference evidence="6 7" key="1">
    <citation type="submission" date="2018-03" db="EMBL/GenBank/DDBJ databases">
        <title>Comparative analysis of microorganisms from saline springs in Andes Mountain Range, Colombia.</title>
        <authorList>
            <person name="Rubin E."/>
        </authorList>
    </citation>
    <scope>NUCLEOTIDE SEQUENCE [LARGE SCALE GENOMIC DNA]</scope>
    <source>
        <strain evidence="6 7">CG 23</strain>
    </source>
</reference>
<dbReference type="PROSITE" id="PS50932">
    <property type="entry name" value="HTH_LACI_2"/>
    <property type="match status" value="1"/>
</dbReference>
<dbReference type="Pfam" id="PF00356">
    <property type="entry name" value="LacI"/>
    <property type="match status" value="1"/>
</dbReference>
<gene>
    <name evidence="6" type="ORF">BCL65_102389</name>
</gene>
<keyword evidence="1" id="KW-0805">Transcription regulation</keyword>
<dbReference type="CDD" id="cd01392">
    <property type="entry name" value="HTH_LacI"/>
    <property type="match status" value="1"/>
</dbReference>
<evidence type="ECO:0000256" key="4">
    <source>
        <dbReference type="SAM" id="MobiDB-lite"/>
    </source>
</evidence>
<dbReference type="CDD" id="cd01574">
    <property type="entry name" value="PBP1_LacI"/>
    <property type="match status" value="1"/>
</dbReference>
<accession>A0ABX5EHD9</accession>
<evidence type="ECO:0000256" key="3">
    <source>
        <dbReference type="ARBA" id="ARBA00023163"/>
    </source>
</evidence>
<dbReference type="EMBL" id="PVTX01000002">
    <property type="protein sequence ID" value="PRZ08842.1"/>
    <property type="molecule type" value="Genomic_DNA"/>
</dbReference>
<dbReference type="PANTHER" id="PTHR30146">
    <property type="entry name" value="LACI-RELATED TRANSCRIPTIONAL REPRESSOR"/>
    <property type="match status" value="1"/>
</dbReference>
<evidence type="ECO:0000256" key="2">
    <source>
        <dbReference type="ARBA" id="ARBA00023125"/>
    </source>
</evidence>